<name>A0A330LUF6_9GAMM</name>
<keyword evidence="2" id="KW-1185">Reference proteome</keyword>
<evidence type="ECO:0008006" key="3">
    <source>
        <dbReference type="Google" id="ProtNLM"/>
    </source>
</evidence>
<sequence>MTLMPKTQHKYLMYVEQNYSFEILQPIVDAIAREGSISAWYIHGNKANAKHLPENSVLLDSVDAVKTFNPRAVFVPGNVVPDFFPGIKVQVFHGLEWKKKDHFRLRGFFDLYCTHGPITSEMFKQLSLKHPYYNVIETGWSKLDPLFSTTEIDKEQQDKLQILYAPTFSKSLTSTGALYAKIAQLSKTGRFNWKIRFHPKEDPQTVEKYKKLSGPNLSFDNNRDITLSLQQSDILLSDTSSVVSEFLLLNKPAVTFDNKEPGDYIINITDADKLEQALDLASQPSQELHQLIKGYNQQVHPYTDGSASERILEAVEQCIQIPAEKSKPLNLLRKLKIRRSHAYYKFK</sequence>
<dbReference type="SUPFAM" id="SSF53756">
    <property type="entry name" value="UDP-Glycosyltransferase/glycogen phosphorylase"/>
    <property type="match status" value="1"/>
</dbReference>
<reference evidence="2" key="1">
    <citation type="submission" date="2018-05" db="EMBL/GenBank/DDBJ databases">
        <authorList>
            <person name="Cea G.-C."/>
            <person name="William W."/>
        </authorList>
    </citation>
    <scope>NUCLEOTIDE SEQUENCE [LARGE SCALE GENOMIC DNA]</scope>
    <source>
        <strain evidence="2">DB21MT 5</strain>
    </source>
</reference>
<dbReference type="AlphaFoldDB" id="A0A330LUF6"/>
<dbReference type="InterPro" id="IPR007554">
    <property type="entry name" value="Glycerophosphate_synth"/>
</dbReference>
<dbReference type="GO" id="GO:0047355">
    <property type="term" value="F:CDP-glycerol glycerophosphotransferase activity"/>
    <property type="evidence" value="ECO:0007669"/>
    <property type="project" value="InterPro"/>
</dbReference>
<protein>
    <recommendedName>
        <fullName evidence="3">CDP-glycerol--glycerophosphate glycerophosphotransferase</fullName>
    </recommendedName>
</protein>
<dbReference type="KEGG" id="mya:MORIYA_3165"/>
<organism evidence="1 2">
    <name type="scientific">Moritella yayanosii</name>
    <dbReference type="NCBI Taxonomy" id="69539"/>
    <lineage>
        <taxon>Bacteria</taxon>
        <taxon>Pseudomonadati</taxon>
        <taxon>Pseudomonadota</taxon>
        <taxon>Gammaproteobacteria</taxon>
        <taxon>Alteromonadales</taxon>
        <taxon>Moritellaceae</taxon>
        <taxon>Moritella</taxon>
    </lineage>
</organism>
<accession>A0A330LUF6</accession>
<dbReference type="InterPro" id="IPR016886">
    <property type="entry name" value="UCP028458_glyceroPtfrase"/>
</dbReference>
<evidence type="ECO:0000313" key="2">
    <source>
        <dbReference type="Proteomes" id="UP000250163"/>
    </source>
</evidence>
<evidence type="ECO:0000313" key="1">
    <source>
        <dbReference type="EMBL" id="SQD79621.1"/>
    </source>
</evidence>
<dbReference type="EMBL" id="LS483250">
    <property type="protein sequence ID" value="SQD79621.1"/>
    <property type="molecule type" value="Genomic_DNA"/>
</dbReference>
<dbReference type="Proteomes" id="UP000250163">
    <property type="component" value="Chromosome MORIYA"/>
</dbReference>
<gene>
    <name evidence="1" type="ORF">MORIYA_3165</name>
</gene>
<proteinExistence type="predicted"/>
<dbReference type="Pfam" id="PF04464">
    <property type="entry name" value="Glyphos_transf"/>
    <property type="match status" value="1"/>
</dbReference>
<dbReference type="Gene3D" id="3.40.50.12580">
    <property type="match status" value="1"/>
</dbReference>
<dbReference type="InterPro" id="IPR043148">
    <property type="entry name" value="TagF_C"/>
</dbReference>
<dbReference type="GO" id="GO:0016020">
    <property type="term" value="C:membrane"/>
    <property type="evidence" value="ECO:0007669"/>
    <property type="project" value="InterPro"/>
</dbReference>
<dbReference type="PIRSF" id="PIRSF028458">
    <property type="entry name" value="UCP028458_glyceroPtfrase"/>
    <property type="match status" value="1"/>
</dbReference>